<dbReference type="FunFam" id="2.70.130.10:FF:000001">
    <property type="entry name" value="Endoplasmic reticulum lectin 1"/>
    <property type="match status" value="1"/>
</dbReference>
<dbReference type="InterPro" id="IPR044865">
    <property type="entry name" value="MRH_dom"/>
</dbReference>
<dbReference type="InterPro" id="IPR045149">
    <property type="entry name" value="OS-9-like"/>
</dbReference>
<evidence type="ECO:0000256" key="7">
    <source>
        <dbReference type="ARBA" id="ARBA00041661"/>
    </source>
</evidence>
<dbReference type="Pfam" id="PF07915">
    <property type="entry name" value="PRKCSH"/>
    <property type="match status" value="2"/>
</dbReference>
<sequence>MVRHLLSVVTLSAVCLCLATEILPHLRDIDDSIAYRINYLPRATLPSNLLEDQMLPVVSVDNEPYLCTFPELISETKRTKINSYSGPSPAELIAPMNEEQCAYRNDGYWTYEICHGRYIRQFHEEKGGSIGLEYYMGYYRGEEVAKEARVFDELNPPTKRIDDKDSAYYSVVYRQGSLCDISGSPRVTTMNYVCWPNAEDYIHSVRETSSCVYEIFIYTKRLCSHPSFPAPVSKEHDLNCYAKHDVTEPRPKSVLRMEEDLKKSFRSDYKTRSSSDVDEESSDEDPTAFKIKFFDELDTDEYKEIIRMLDSLPDMEGLEKYKKEMVERIREKLKKEAGPKFSKSEESDGSIGEILSSRCLKGGTGWWRYELCYGQKVTQYHEEKNGERTEIVLGYFDQKIHEAFIEQNPKKGPVIVNGKVTEVTHLYGAGDLCEGNVHRSVEVRMRCRPNAGNLDISLFLLEPSTCQYVLGVDSPLLCSEMQTADDFGLMSMDRKRSIEETVENDVVKDEVDQAAAEVKPSKAKFKKEVVAVIHGPAATSTPTAKDDDKEGHSPVPSKPEL</sequence>
<feature type="signal peptide" evidence="9">
    <location>
        <begin position="1"/>
        <end position="19"/>
    </location>
</feature>
<comment type="subcellular location">
    <subcellularLocation>
        <location evidence="1">Endoplasmic reticulum</location>
    </subcellularLocation>
</comment>
<evidence type="ECO:0000256" key="1">
    <source>
        <dbReference type="ARBA" id="ARBA00004240"/>
    </source>
</evidence>
<dbReference type="Gene3D" id="2.70.130.10">
    <property type="entry name" value="Mannose-6-phosphate receptor binding domain"/>
    <property type="match status" value="2"/>
</dbReference>
<comment type="caution">
    <text evidence="11">The sequence shown here is derived from an EMBL/GenBank/DDBJ whole genome shotgun (WGS) entry which is preliminary data.</text>
</comment>
<name>A0AA39IKH8_9BILA</name>
<comment type="function">
    <text evidence="5">Probable lectin that binds selectively to improperly folded lumenal proteins. May function in endoplasmic reticulum quality control and endoplasmic reticulum-associated degradation (ERAD) of both non-glycosylated proteins and glycoproteins.</text>
</comment>
<dbReference type="SUPFAM" id="SSF50911">
    <property type="entry name" value="Mannose 6-phosphate receptor domain"/>
    <property type="match status" value="2"/>
</dbReference>
<evidence type="ECO:0000256" key="8">
    <source>
        <dbReference type="SAM" id="MobiDB-lite"/>
    </source>
</evidence>
<evidence type="ECO:0000313" key="12">
    <source>
        <dbReference type="Proteomes" id="UP001175271"/>
    </source>
</evidence>
<keyword evidence="4" id="KW-1015">Disulfide bond</keyword>
<feature type="region of interest" description="Disordered" evidence="8">
    <location>
        <begin position="536"/>
        <end position="561"/>
    </location>
</feature>
<keyword evidence="2 9" id="KW-0732">Signal</keyword>
<reference evidence="11" key="1">
    <citation type="submission" date="2023-06" db="EMBL/GenBank/DDBJ databases">
        <title>Genomic analysis of the entomopathogenic nematode Steinernema hermaphroditum.</title>
        <authorList>
            <person name="Schwarz E.M."/>
            <person name="Heppert J.K."/>
            <person name="Baniya A."/>
            <person name="Schwartz H.T."/>
            <person name="Tan C.-H."/>
            <person name="Antoshechkin I."/>
            <person name="Sternberg P.W."/>
            <person name="Goodrich-Blair H."/>
            <person name="Dillman A.R."/>
        </authorList>
    </citation>
    <scope>NUCLEOTIDE SEQUENCE</scope>
    <source>
        <strain evidence="11">PS9179</strain>
        <tissue evidence="11">Whole animal</tissue>
    </source>
</reference>
<organism evidence="11 12">
    <name type="scientific">Steinernema hermaphroditum</name>
    <dbReference type="NCBI Taxonomy" id="289476"/>
    <lineage>
        <taxon>Eukaryota</taxon>
        <taxon>Metazoa</taxon>
        <taxon>Ecdysozoa</taxon>
        <taxon>Nematoda</taxon>
        <taxon>Chromadorea</taxon>
        <taxon>Rhabditida</taxon>
        <taxon>Tylenchina</taxon>
        <taxon>Panagrolaimomorpha</taxon>
        <taxon>Strongyloidoidea</taxon>
        <taxon>Steinernematidae</taxon>
        <taxon>Steinernema</taxon>
    </lineage>
</organism>
<keyword evidence="3" id="KW-0256">Endoplasmic reticulum</keyword>
<feature type="domain" description="MRH" evidence="10">
    <location>
        <begin position="99"/>
        <end position="225"/>
    </location>
</feature>
<gene>
    <name evidence="11" type="ORF">QR680_009499</name>
</gene>
<dbReference type="Proteomes" id="UP001175271">
    <property type="component" value="Unassembled WGS sequence"/>
</dbReference>
<evidence type="ECO:0000256" key="3">
    <source>
        <dbReference type="ARBA" id="ARBA00022824"/>
    </source>
</evidence>
<dbReference type="PANTHER" id="PTHR15414:SF0">
    <property type="entry name" value="ENDOPLASMIC RETICULUM LECTIN 1"/>
    <property type="match status" value="1"/>
</dbReference>
<feature type="chain" id="PRO_5041371389" description="Endoplasmic reticulum lectin 1" evidence="9">
    <location>
        <begin position="20"/>
        <end position="561"/>
    </location>
</feature>
<evidence type="ECO:0000259" key="10">
    <source>
        <dbReference type="PROSITE" id="PS51914"/>
    </source>
</evidence>
<evidence type="ECO:0000256" key="4">
    <source>
        <dbReference type="ARBA" id="ARBA00023157"/>
    </source>
</evidence>
<feature type="domain" description="MRH" evidence="10">
    <location>
        <begin position="357"/>
        <end position="480"/>
    </location>
</feature>
<evidence type="ECO:0000313" key="11">
    <source>
        <dbReference type="EMBL" id="KAK0426007.1"/>
    </source>
</evidence>
<dbReference type="GO" id="GO:0030970">
    <property type="term" value="P:retrograde protein transport, ER to cytosol"/>
    <property type="evidence" value="ECO:0007669"/>
    <property type="project" value="TreeGrafter"/>
</dbReference>
<proteinExistence type="predicted"/>
<evidence type="ECO:0000256" key="9">
    <source>
        <dbReference type="SAM" id="SignalP"/>
    </source>
</evidence>
<keyword evidence="12" id="KW-1185">Reference proteome</keyword>
<dbReference type="GO" id="GO:0030968">
    <property type="term" value="P:endoplasmic reticulum unfolded protein response"/>
    <property type="evidence" value="ECO:0007669"/>
    <property type="project" value="InterPro"/>
</dbReference>
<dbReference type="InterPro" id="IPR009011">
    <property type="entry name" value="Man6P_isomerase_rcpt-bd_dom_sf"/>
</dbReference>
<protein>
    <recommendedName>
        <fullName evidence="6">Endoplasmic reticulum lectin 1</fullName>
    </recommendedName>
    <alternativeName>
        <fullName evidence="7">ER lectin</fullName>
    </alternativeName>
</protein>
<dbReference type="PROSITE" id="PS51914">
    <property type="entry name" value="MRH"/>
    <property type="match status" value="2"/>
</dbReference>
<dbReference type="GO" id="GO:0005788">
    <property type="term" value="C:endoplasmic reticulum lumen"/>
    <property type="evidence" value="ECO:0007669"/>
    <property type="project" value="TreeGrafter"/>
</dbReference>
<dbReference type="PANTHER" id="PTHR15414">
    <property type="entry name" value="OS-9-RELATED"/>
    <property type="match status" value="1"/>
</dbReference>
<accession>A0AA39IKH8</accession>
<dbReference type="AlphaFoldDB" id="A0AA39IKH8"/>
<dbReference type="EMBL" id="JAUCMV010000001">
    <property type="protein sequence ID" value="KAK0426007.1"/>
    <property type="molecule type" value="Genomic_DNA"/>
</dbReference>
<evidence type="ECO:0000256" key="5">
    <source>
        <dbReference type="ARBA" id="ARBA00037585"/>
    </source>
</evidence>
<dbReference type="InterPro" id="IPR012913">
    <property type="entry name" value="OS9-like_dom"/>
</dbReference>
<evidence type="ECO:0000256" key="6">
    <source>
        <dbReference type="ARBA" id="ARBA00041108"/>
    </source>
</evidence>
<evidence type="ECO:0000256" key="2">
    <source>
        <dbReference type="ARBA" id="ARBA00022729"/>
    </source>
</evidence>